<dbReference type="GO" id="GO:0007165">
    <property type="term" value="P:signal transduction"/>
    <property type="evidence" value="ECO:0007669"/>
    <property type="project" value="UniProtKB-KW"/>
</dbReference>
<dbReference type="InterPro" id="IPR004089">
    <property type="entry name" value="MCPsignal_dom"/>
</dbReference>
<feature type="transmembrane region" description="Helical" evidence="3">
    <location>
        <begin position="76"/>
        <end position="93"/>
    </location>
</feature>
<dbReference type="PANTHER" id="PTHR32089:SF112">
    <property type="entry name" value="LYSOZYME-LIKE PROTEIN-RELATED"/>
    <property type="match status" value="1"/>
</dbReference>
<dbReference type="SUPFAM" id="SSF58104">
    <property type="entry name" value="Methyl-accepting chemotaxis protein (MCP) signaling domain"/>
    <property type="match status" value="1"/>
</dbReference>
<proteinExistence type="predicted"/>
<feature type="transmembrane region" description="Helical" evidence="3">
    <location>
        <begin position="9"/>
        <end position="27"/>
    </location>
</feature>
<keyword evidence="6" id="KW-1185">Reference proteome</keyword>
<evidence type="ECO:0000313" key="6">
    <source>
        <dbReference type="Proteomes" id="UP000297982"/>
    </source>
</evidence>
<feature type="transmembrane region" description="Helical" evidence="3">
    <location>
        <begin position="151"/>
        <end position="174"/>
    </location>
</feature>
<feature type="domain" description="Methyl-accepting transducer" evidence="4">
    <location>
        <begin position="217"/>
        <end position="453"/>
    </location>
</feature>
<dbReference type="Proteomes" id="UP000297982">
    <property type="component" value="Unassembled WGS sequence"/>
</dbReference>
<dbReference type="PROSITE" id="PS50111">
    <property type="entry name" value="CHEMOTAXIS_TRANSDUC_2"/>
    <property type="match status" value="1"/>
</dbReference>
<reference evidence="5 6" key="1">
    <citation type="journal article" date="2003" name="Int. J. Syst. Evol. Microbiol.">
        <title>Halobacillus salinus sp. nov., isolated from a salt lake on the coast of the East Sea in Korea.</title>
        <authorList>
            <person name="Yoon J.H."/>
            <person name="Kang K.H."/>
            <person name="Park Y.H."/>
        </authorList>
    </citation>
    <scope>NUCLEOTIDE SEQUENCE [LARGE SCALE GENOMIC DNA]</scope>
    <source>
        <strain evidence="5 6">HSL-3</strain>
    </source>
</reference>
<dbReference type="Pfam" id="PF00015">
    <property type="entry name" value="MCPsignal"/>
    <property type="match status" value="1"/>
</dbReference>
<name>A0A4Z0GWH2_9BACI</name>
<dbReference type="RefSeq" id="WP_135328765.1">
    <property type="nucleotide sequence ID" value="NZ_SRJC01000010.1"/>
</dbReference>
<evidence type="ECO:0000256" key="3">
    <source>
        <dbReference type="SAM" id="Phobius"/>
    </source>
</evidence>
<dbReference type="SMART" id="SM00283">
    <property type="entry name" value="MA"/>
    <property type="match status" value="1"/>
</dbReference>
<dbReference type="CDD" id="cd11386">
    <property type="entry name" value="MCP_signal"/>
    <property type="match status" value="1"/>
</dbReference>
<dbReference type="AlphaFoldDB" id="A0A4Z0GWH2"/>
<dbReference type="GO" id="GO:0016020">
    <property type="term" value="C:membrane"/>
    <property type="evidence" value="ECO:0007669"/>
    <property type="project" value="InterPro"/>
</dbReference>
<evidence type="ECO:0000256" key="1">
    <source>
        <dbReference type="ARBA" id="ARBA00023224"/>
    </source>
</evidence>
<keyword evidence="3" id="KW-1133">Transmembrane helix</keyword>
<comment type="caution">
    <text evidence="5">The sequence shown here is derived from an EMBL/GenBank/DDBJ whole genome shotgun (WGS) entry which is preliminary data.</text>
</comment>
<evidence type="ECO:0000313" key="5">
    <source>
        <dbReference type="EMBL" id="TGB00806.1"/>
    </source>
</evidence>
<gene>
    <name evidence="5" type="ORF">E4663_18955</name>
</gene>
<feature type="transmembrane region" description="Helical" evidence="3">
    <location>
        <begin position="99"/>
        <end position="115"/>
    </location>
</feature>
<evidence type="ECO:0000259" key="4">
    <source>
        <dbReference type="PROSITE" id="PS50111"/>
    </source>
</evidence>
<organism evidence="5 6">
    <name type="scientific">Halobacillus salinus</name>
    <dbReference type="NCBI Taxonomy" id="192814"/>
    <lineage>
        <taxon>Bacteria</taxon>
        <taxon>Bacillati</taxon>
        <taxon>Bacillota</taxon>
        <taxon>Bacilli</taxon>
        <taxon>Bacillales</taxon>
        <taxon>Bacillaceae</taxon>
        <taxon>Halobacillus</taxon>
    </lineage>
</organism>
<dbReference type="PANTHER" id="PTHR32089">
    <property type="entry name" value="METHYL-ACCEPTING CHEMOTAXIS PROTEIN MCPB"/>
    <property type="match status" value="1"/>
</dbReference>
<dbReference type="EMBL" id="SRJC01000010">
    <property type="protein sequence ID" value="TGB00806.1"/>
    <property type="molecule type" value="Genomic_DNA"/>
</dbReference>
<feature type="transmembrane region" description="Helical" evidence="3">
    <location>
        <begin position="127"/>
        <end position="145"/>
    </location>
</feature>
<feature type="transmembrane region" description="Helical" evidence="3">
    <location>
        <begin position="47"/>
        <end position="69"/>
    </location>
</feature>
<evidence type="ECO:0000256" key="2">
    <source>
        <dbReference type="PROSITE-ProRule" id="PRU00284"/>
    </source>
</evidence>
<accession>A0A4Z0GWH2</accession>
<keyword evidence="3" id="KW-0472">Membrane</keyword>
<keyword evidence="1 2" id="KW-0807">Transducer</keyword>
<dbReference type="Gene3D" id="1.10.287.950">
    <property type="entry name" value="Methyl-accepting chemotaxis protein"/>
    <property type="match status" value="1"/>
</dbReference>
<dbReference type="STRING" id="192814.GCA_900166575_04015"/>
<protein>
    <recommendedName>
        <fullName evidence="4">Methyl-accepting transducer domain-containing protein</fullName>
    </recommendedName>
</protein>
<sequence length="520" mass="58360">MTNQKNKTMLLFAVIGIAVAWIIHFVHRFMPMNNNISGGSYFQLYEPYLYITLGIPMVLTLLTFSVYRFHSTDKKIPWLMSLTFTFISLAMIVNGEGMVVYHFSIFLVVALIAFYDRIDTISLMTSLFAFFHIIAMFAGTEFLYGSSSYTWFMFALHAFYLVLTSAGTSYQIVVKNRYTTSLERSNQEKQERIQSLFKQIDDMGRSVKSTVDTLGADSEKATQSFEKVTTLLKDRNQHADYMVSETEQNAIYISEVQSAIEQIDSSIEAVSTQAQDTVLQTKRVQNQIEDVVSDMQMTRSSIQETNDGLIALHSRSTEIGSITEEISKITESTNLLALNASIEAARAGEHGKGFSVVADEVRKLALQSEEATQRILVIVQSILEDIQEANNSSTRSVSQVAHNREQLSEMAEVFHELQGKSTDVEERTHEVRSATQELLSSTQSITETFDKLVHFTKQAKTQNKHVLEASKFQHQSMQHMLTNVQSLAEMTASLNSLIASMSGKGTLTTNASHVPLNRVG</sequence>
<keyword evidence="3" id="KW-0812">Transmembrane</keyword>